<gene>
    <name evidence="1" type="ORF">BRAN1462_LOCUS55208</name>
</gene>
<sequence length="108" mass="11651">MTNAFRLWLNAKGGITKILVTMSANPAAARYSFGVNPPLEMCPTKAESSEAMPILQKKLINMGHAMLNMSCRSSVKKLSTSGGIRGDALSSFPIVPRLPLTLALYEKP</sequence>
<proteinExistence type="predicted"/>
<reference evidence="1" key="1">
    <citation type="submission" date="2021-01" db="EMBL/GenBank/DDBJ databases">
        <authorList>
            <person name="Corre E."/>
            <person name="Pelletier E."/>
            <person name="Niang G."/>
            <person name="Scheremetjew M."/>
            <person name="Finn R."/>
            <person name="Kale V."/>
            <person name="Holt S."/>
            <person name="Cochrane G."/>
            <person name="Meng A."/>
            <person name="Brown T."/>
            <person name="Cohen L."/>
        </authorList>
    </citation>
    <scope>NUCLEOTIDE SEQUENCE</scope>
    <source>
        <strain evidence="1">RCC3387</strain>
    </source>
</reference>
<evidence type="ECO:0000313" key="1">
    <source>
        <dbReference type="EMBL" id="CAD9637386.1"/>
    </source>
</evidence>
<protein>
    <submittedName>
        <fullName evidence="1">Uncharacterized protein</fullName>
    </submittedName>
</protein>
<dbReference type="EMBL" id="HBGW01087126">
    <property type="protein sequence ID" value="CAD9637386.1"/>
    <property type="molecule type" value="Transcribed_RNA"/>
</dbReference>
<accession>A0A7S2QAI8</accession>
<dbReference type="AlphaFoldDB" id="A0A7S2QAI8"/>
<name>A0A7S2QAI8_9DINO</name>
<organism evidence="1">
    <name type="scientific">Zooxanthella nutricula</name>
    <dbReference type="NCBI Taxonomy" id="1333877"/>
    <lineage>
        <taxon>Eukaryota</taxon>
        <taxon>Sar</taxon>
        <taxon>Alveolata</taxon>
        <taxon>Dinophyceae</taxon>
        <taxon>Peridiniales</taxon>
        <taxon>Peridiniales incertae sedis</taxon>
        <taxon>Zooxanthella</taxon>
    </lineage>
</organism>